<feature type="compositionally biased region" description="Low complexity" evidence="2">
    <location>
        <begin position="88"/>
        <end position="104"/>
    </location>
</feature>
<name>A0AAE9WAT8_9SCHI</name>
<protein>
    <submittedName>
        <fullName evidence="3">rRNA processing protein Rrp15</fullName>
    </submittedName>
</protein>
<evidence type="ECO:0000256" key="2">
    <source>
        <dbReference type="SAM" id="MobiDB-lite"/>
    </source>
</evidence>
<sequence length="216" mass="24113">MAKPGKKDNNNAEIEFVPEAEQEEKQFVQDNANNSDSEEELEDLDSEDEVDQLGDSDAESADEQTLDHGEEKDKTSSMADDIANLLNEEPAAPETAETPVLSLSKKSKKVIRKSGADKKASKLRTAHRRERLRKENVGRVTNIVATDGDTVKTYFTHERELRRVARRGVVQLFNAVRTSQMRGAMMSSSVSGGRTTREQKVQELSKSSFLDLIKSQ</sequence>
<dbReference type="InterPro" id="IPR012459">
    <property type="entry name" value="Rrp15"/>
</dbReference>
<evidence type="ECO:0000313" key="4">
    <source>
        <dbReference type="Proteomes" id="UP001212411"/>
    </source>
</evidence>
<reference evidence="3 4" key="1">
    <citation type="journal article" date="2023" name="G3 (Bethesda)">
        <title>A high-quality reference genome for the fission yeast Schizosaccharomyces osmophilus.</title>
        <authorList>
            <person name="Jia G.S."/>
            <person name="Zhang W.C."/>
            <person name="Liang Y."/>
            <person name="Liu X.H."/>
            <person name="Rhind N."/>
            <person name="Pidoux A."/>
            <person name="Brysch-Herzberg M."/>
            <person name="Du L.L."/>
        </authorList>
    </citation>
    <scope>NUCLEOTIDE SEQUENCE [LARGE SCALE GENOMIC DNA]</scope>
    <source>
        <strain evidence="3 4">CBS 15793</strain>
    </source>
</reference>
<feature type="compositionally biased region" description="Basic and acidic residues" evidence="2">
    <location>
        <begin position="65"/>
        <end position="75"/>
    </location>
</feature>
<dbReference type="GeneID" id="80875566"/>
<comment type="similarity">
    <text evidence="1">Belongs to the RRP15 family.</text>
</comment>
<evidence type="ECO:0000256" key="1">
    <source>
        <dbReference type="ARBA" id="ARBA00007462"/>
    </source>
</evidence>
<dbReference type="Pfam" id="PF07890">
    <property type="entry name" value="Rrp15p"/>
    <property type="match status" value="1"/>
</dbReference>
<dbReference type="GO" id="GO:0000470">
    <property type="term" value="P:maturation of LSU-rRNA"/>
    <property type="evidence" value="ECO:0007669"/>
    <property type="project" value="TreeGrafter"/>
</dbReference>
<accession>A0AAE9WAT8</accession>
<dbReference type="GO" id="GO:0030687">
    <property type="term" value="C:preribosome, large subunit precursor"/>
    <property type="evidence" value="ECO:0007669"/>
    <property type="project" value="TreeGrafter"/>
</dbReference>
<feature type="compositionally biased region" description="Basic and acidic residues" evidence="2">
    <location>
        <begin position="1"/>
        <end position="10"/>
    </location>
</feature>
<keyword evidence="4" id="KW-1185">Reference proteome</keyword>
<dbReference type="PANTHER" id="PTHR13245:SF14">
    <property type="entry name" value="RRP15-LIKE PROTEIN"/>
    <property type="match status" value="1"/>
</dbReference>
<dbReference type="Proteomes" id="UP001212411">
    <property type="component" value="Chromosome 1"/>
</dbReference>
<organism evidence="3 4">
    <name type="scientific">Schizosaccharomyces osmophilus</name>
    <dbReference type="NCBI Taxonomy" id="2545709"/>
    <lineage>
        <taxon>Eukaryota</taxon>
        <taxon>Fungi</taxon>
        <taxon>Dikarya</taxon>
        <taxon>Ascomycota</taxon>
        <taxon>Taphrinomycotina</taxon>
        <taxon>Schizosaccharomycetes</taxon>
        <taxon>Schizosaccharomycetales</taxon>
        <taxon>Schizosaccharomycetaceae</taxon>
        <taxon>Schizosaccharomyces</taxon>
    </lineage>
</organism>
<feature type="region of interest" description="Disordered" evidence="2">
    <location>
        <begin position="1"/>
        <end position="126"/>
    </location>
</feature>
<dbReference type="PANTHER" id="PTHR13245">
    <property type="entry name" value="RRP15-LIKE PROTEIN"/>
    <property type="match status" value="1"/>
</dbReference>
<feature type="compositionally biased region" description="Polar residues" evidence="2">
    <location>
        <begin position="204"/>
        <end position="216"/>
    </location>
</feature>
<gene>
    <name evidence="3" type="primary">rrp15</name>
    <name evidence="3" type="ORF">SOMG_02084</name>
</gene>
<dbReference type="AlphaFoldDB" id="A0AAE9WAT8"/>
<evidence type="ECO:0000313" key="3">
    <source>
        <dbReference type="EMBL" id="WBW72907.1"/>
    </source>
</evidence>
<feature type="region of interest" description="Disordered" evidence="2">
    <location>
        <begin position="184"/>
        <end position="216"/>
    </location>
</feature>
<dbReference type="RefSeq" id="XP_056037150.1">
    <property type="nucleotide sequence ID" value="XM_056180877.1"/>
</dbReference>
<dbReference type="KEGG" id="som:SOMG_02084"/>
<dbReference type="GO" id="GO:0000460">
    <property type="term" value="P:maturation of 5.8S rRNA"/>
    <property type="evidence" value="ECO:0007669"/>
    <property type="project" value="TreeGrafter"/>
</dbReference>
<dbReference type="EMBL" id="CP115611">
    <property type="protein sequence ID" value="WBW72907.1"/>
    <property type="molecule type" value="Genomic_DNA"/>
</dbReference>
<proteinExistence type="inferred from homology"/>
<feature type="compositionally biased region" description="Acidic residues" evidence="2">
    <location>
        <begin position="36"/>
        <end position="64"/>
    </location>
</feature>
<feature type="compositionally biased region" description="Polar residues" evidence="2">
    <location>
        <begin position="184"/>
        <end position="194"/>
    </location>
</feature>